<gene>
    <name evidence="1" type="ORF">D0962_23345</name>
</gene>
<proteinExistence type="predicted"/>
<dbReference type="SUPFAM" id="SSF49899">
    <property type="entry name" value="Concanavalin A-like lectins/glucanases"/>
    <property type="match status" value="1"/>
</dbReference>
<comment type="caution">
    <text evidence="1">The sequence shown here is derived from an EMBL/GenBank/DDBJ whole genome shotgun (WGS) entry which is preliminary data.</text>
</comment>
<evidence type="ECO:0000313" key="2">
    <source>
        <dbReference type="Proteomes" id="UP000473574"/>
    </source>
</evidence>
<dbReference type="InterPro" id="IPR013320">
    <property type="entry name" value="ConA-like_dom_sf"/>
</dbReference>
<sequence>MLSSLFPSLSGVPGLLSKASTEPDLPPNETILNGLVGWWEFAEDSNQLDRQSEVLPNIVLFRIDNPNSKTDSILGDFSVGQFTPDKALYHDQSGGFIDVLEFPGDIFYIAIWVKDFDAAFGYIAGIYNTGSDRRVWAMRKYSGGRVSLDVSSDGTSGGISQVFTENLPLESPVWTLIEGYFNQGQLGIAVNGAATFTKNTASSPSLYRGANADGNNTAFMLGASDRGGLRVNSPSNIFVDQLVLMNRVPTTAERGLIWNNGNGQTLAQISGIV</sequence>
<organism evidence="1 2">
    <name type="scientific">Adonisia turfae CCMR0082</name>
    <dbReference type="NCBI Taxonomy" id="2304604"/>
    <lineage>
        <taxon>Bacteria</taxon>
        <taxon>Bacillati</taxon>
        <taxon>Cyanobacteriota</taxon>
        <taxon>Adonisia</taxon>
        <taxon>Adonisia turfae</taxon>
    </lineage>
</organism>
<dbReference type="AlphaFoldDB" id="A0A6M0SAX6"/>
<dbReference type="EMBL" id="QZCE01000002">
    <property type="protein sequence ID" value="NEZ65655.1"/>
    <property type="molecule type" value="Genomic_DNA"/>
</dbReference>
<evidence type="ECO:0000313" key="1">
    <source>
        <dbReference type="EMBL" id="NEZ65655.1"/>
    </source>
</evidence>
<protein>
    <submittedName>
        <fullName evidence="1">Uncharacterized protein</fullName>
    </submittedName>
</protein>
<dbReference type="Proteomes" id="UP000473574">
    <property type="component" value="Unassembled WGS sequence"/>
</dbReference>
<dbReference type="RefSeq" id="WP_163666914.1">
    <property type="nucleotide sequence ID" value="NZ_QZCE01000002.1"/>
</dbReference>
<accession>A0A6M0SAX6</accession>
<name>A0A6M0SAX6_9CYAN</name>
<reference evidence="1 2" key="1">
    <citation type="journal article" date="2020" name="Microb. Ecol.">
        <title>Ecogenomics of the Marine Benthic Filamentous Cyanobacterium Adonisia.</title>
        <authorList>
            <person name="Walter J.M."/>
            <person name="Coutinho F.H."/>
            <person name="Leomil L."/>
            <person name="Hargreaves P.I."/>
            <person name="Campeao M.E."/>
            <person name="Vieira V.V."/>
            <person name="Silva B.S."/>
            <person name="Fistarol G.O."/>
            <person name="Salomon P.S."/>
            <person name="Sawabe T."/>
            <person name="Mino S."/>
            <person name="Hosokawa M."/>
            <person name="Miyashita H."/>
            <person name="Maruyama F."/>
            <person name="van Verk M.C."/>
            <person name="Dutilh B.E."/>
            <person name="Thompson C.C."/>
            <person name="Thompson F.L."/>
        </authorList>
    </citation>
    <scope>NUCLEOTIDE SEQUENCE [LARGE SCALE GENOMIC DNA]</scope>
    <source>
        <strain evidence="1 2">CCMR0082</strain>
    </source>
</reference>